<protein>
    <submittedName>
        <fullName evidence="1">DUF2067 domain-containing protein</fullName>
    </submittedName>
</protein>
<proteinExistence type="predicted"/>
<gene>
    <name evidence="1" type="ORF">K9W45_07930</name>
</gene>
<dbReference type="InterPro" id="IPR019202">
    <property type="entry name" value="DUF2067"/>
</dbReference>
<name>A0A9Y1BJ79_9ARCH</name>
<dbReference type="EMBL" id="CP084166">
    <property type="protein sequence ID" value="UJG39785.1"/>
    <property type="molecule type" value="Genomic_DNA"/>
</dbReference>
<sequence>MAKTTMKELSISFTEKDKLTQFIDLLSDAPTGVDLVLQYKLGSIKIRLFGEKDDVSESISKIKSFSKMYLESIRKNDKGFYVHHLPLIQRTTKKIIALDTLSTILNYAGFETQLAEKKLISTAKMEDVLDVLNKSYDILPELEKIKGKPLRKVLLTVSFITNQSVDFIIDYGLEKGFFREYKNRILVTQDIERCISGLIQHIPRDKTEKKPSILIETNDNEWTTIGDRLGNSSFDVDNDD</sequence>
<dbReference type="AlphaFoldDB" id="A0A9Y1BJ79"/>
<evidence type="ECO:0000313" key="1">
    <source>
        <dbReference type="EMBL" id="UJG39785.1"/>
    </source>
</evidence>
<dbReference type="Proteomes" id="UP001201020">
    <property type="component" value="Chromosome"/>
</dbReference>
<reference evidence="1" key="1">
    <citation type="journal article" date="2022" name="Nat. Microbiol.">
        <title>Unique mobile elements and scalable gene flow at the prokaryote-eukaryote boundary revealed by circularized Asgard archaea genomes.</title>
        <authorList>
            <person name="Wu F."/>
            <person name="Speth D.R."/>
            <person name="Philosof A."/>
            <person name="Cremiere A."/>
            <person name="Narayanan A."/>
            <person name="Barco R.A."/>
            <person name="Connon S.A."/>
            <person name="Amend J.P."/>
            <person name="Antoshechkin I.A."/>
            <person name="Orphan V.J."/>
        </authorList>
    </citation>
    <scope>NUCLEOTIDE SEQUENCE</scope>
    <source>
        <strain evidence="1">PM71</strain>
    </source>
</reference>
<organism evidence="1">
    <name type="scientific">Candidatus Heimdallarchaeum aukensis</name>
    <dbReference type="NCBI Taxonomy" id="2876573"/>
    <lineage>
        <taxon>Archaea</taxon>
        <taxon>Promethearchaeati</taxon>
        <taxon>Candidatus Heimdallarchaeota</taxon>
        <taxon>Candidatus Heimdallarchaeia (ex Rinke et al. 2021) (nom. nud.)</taxon>
        <taxon>Candidatus Heimdallarchaeales</taxon>
        <taxon>Candidatus Heimdallarchaeaceae</taxon>
        <taxon>Candidatus Heimdallarchaeum</taxon>
    </lineage>
</organism>
<dbReference type="Pfam" id="PF09840">
    <property type="entry name" value="DUF2067"/>
    <property type="match status" value="1"/>
</dbReference>
<accession>A0A9Y1BJ79</accession>